<gene>
    <name evidence="1" type="ORF">BSF38_00357</name>
</gene>
<name>A0A1U7CJ27_9BACT</name>
<accession>A0A1U7CJ27</accession>
<proteinExistence type="predicted"/>
<dbReference type="RefSeq" id="WP_076343191.1">
    <property type="nucleotide sequence ID" value="NZ_CP019082.1"/>
</dbReference>
<protein>
    <recommendedName>
        <fullName evidence="3">Glycosylase</fullName>
    </recommendedName>
</protein>
<evidence type="ECO:0000313" key="2">
    <source>
        <dbReference type="Proteomes" id="UP000186309"/>
    </source>
</evidence>
<evidence type="ECO:0000313" key="1">
    <source>
        <dbReference type="EMBL" id="APW58945.1"/>
    </source>
</evidence>
<evidence type="ECO:0008006" key="3">
    <source>
        <dbReference type="Google" id="ProtNLM"/>
    </source>
</evidence>
<dbReference type="PANTHER" id="PTHR35279">
    <property type="match status" value="1"/>
</dbReference>
<dbReference type="EMBL" id="CP019082">
    <property type="protein sequence ID" value="APW58945.1"/>
    <property type="molecule type" value="Genomic_DNA"/>
</dbReference>
<keyword evidence="2" id="KW-1185">Reference proteome</keyword>
<dbReference type="SUPFAM" id="SSF75005">
    <property type="entry name" value="Arabinanase/levansucrase/invertase"/>
    <property type="match status" value="1"/>
</dbReference>
<dbReference type="PANTHER" id="PTHR35279:SF1">
    <property type="entry name" value="ARABINANASE_LEVANSUCRASE_INVERTASE"/>
    <property type="match status" value="1"/>
</dbReference>
<organism evidence="1 2">
    <name type="scientific">Paludisphaera borealis</name>
    <dbReference type="NCBI Taxonomy" id="1387353"/>
    <lineage>
        <taxon>Bacteria</taxon>
        <taxon>Pseudomonadati</taxon>
        <taxon>Planctomycetota</taxon>
        <taxon>Planctomycetia</taxon>
        <taxon>Isosphaerales</taxon>
        <taxon>Isosphaeraceae</taxon>
        <taxon>Paludisphaera</taxon>
    </lineage>
</organism>
<dbReference type="InterPro" id="IPR023296">
    <property type="entry name" value="Glyco_hydro_beta-prop_sf"/>
</dbReference>
<dbReference type="STRING" id="1387353.BSF38_00357"/>
<reference evidence="2" key="1">
    <citation type="submission" date="2016-12" db="EMBL/GenBank/DDBJ databases">
        <title>Comparative genomics of four Isosphaeraceae planctomycetes: a common pool of plasmids and glycoside hydrolase genes.</title>
        <authorList>
            <person name="Ivanova A."/>
        </authorList>
    </citation>
    <scope>NUCLEOTIDE SEQUENCE [LARGE SCALE GENOMIC DNA]</scope>
    <source>
        <strain evidence="2">PX4</strain>
    </source>
</reference>
<dbReference type="KEGG" id="pbor:BSF38_00357"/>
<dbReference type="Gene3D" id="2.115.10.20">
    <property type="entry name" value="Glycosyl hydrolase domain, family 43"/>
    <property type="match status" value="2"/>
</dbReference>
<dbReference type="Proteomes" id="UP000186309">
    <property type="component" value="Chromosome"/>
</dbReference>
<dbReference type="AlphaFoldDB" id="A0A1U7CJ27"/>
<sequence>MMTAVRSLIRNAVFLFAAGILGSTGAWGDEEPWSFTAWKPIAGNPVFQGTGADTWDRKIRERGFILIDDSGTYNLWYTGYNGDKPETMSLGRATSRDGVHWTRDAANPVFKGSWVEDVCVVRQNGTYQMFAEGKGDIAHRLSSPDGVHWTDFGSLDVRKVDGSPIPPGPYGTPTAWFENGVWHLFYERRDAGIWLATSRDLKTWTNVKDEPIIELGPEPFDRAMVAANQVVRRGGHYYIFYHALADPKVRNWTTNVARSKDLIHWEKYAKNPIIDGNCSSAVLVPTPQGDRLYTMHPDVKVFEPAKP</sequence>